<evidence type="ECO:0000313" key="3">
    <source>
        <dbReference type="EMBL" id="TPX77877.1"/>
    </source>
</evidence>
<accession>A0A507FSK8</accession>
<name>A0A507FSK8_9FUNG</name>
<feature type="compositionally biased region" description="Gly residues" evidence="1">
    <location>
        <begin position="104"/>
        <end position="116"/>
    </location>
</feature>
<feature type="region of interest" description="Disordered" evidence="1">
    <location>
        <begin position="87"/>
        <end position="128"/>
    </location>
</feature>
<dbReference type="Proteomes" id="UP000320333">
    <property type="component" value="Unassembled WGS sequence"/>
</dbReference>
<dbReference type="OrthoDB" id="843225at2759"/>
<organism evidence="3 4">
    <name type="scientific">Chytriomyces confervae</name>
    <dbReference type="NCBI Taxonomy" id="246404"/>
    <lineage>
        <taxon>Eukaryota</taxon>
        <taxon>Fungi</taxon>
        <taxon>Fungi incertae sedis</taxon>
        <taxon>Chytridiomycota</taxon>
        <taxon>Chytridiomycota incertae sedis</taxon>
        <taxon>Chytridiomycetes</taxon>
        <taxon>Chytridiales</taxon>
        <taxon>Chytriomycetaceae</taxon>
        <taxon>Chytriomyces</taxon>
    </lineage>
</organism>
<feature type="domain" description="UspA" evidence="2">
    <location>
        <begin position="178"/>
        <end position="320"/>
    </location>
</feature>
<dbReference type="PANTHER" id="PTHR31964:SF140">
    <property type="entry name" value="UNIVERSAL STRESS PROTEIN FAMILY PROTEIN"/>
    <property type="match status" value="1"/>
</dbReference>
<dbReference type="STRING" id="246404.A0A507FSK8"/>
<evidence type="ECO:0000256" key="1">
    <source>
        <dbReference type="SAM" id="MobiDB-lite"/>
    </source>
</evidence>
<dbReference type="Pfam" id="PF00582">
    <property type="entry name" value="Usp"/>
    <property type="match status" value="1"/>
</dbReference>
<dbReference type="CDD" id="cd23659">
    <property type="entry name" value="USP_At3g01520-like"/>
    <property type="match status" value="1"/>
</dbReference>
<proteinExistence type="predicted"/>
<dbReference type="AlphaFoldDB" id="A0A507FSK8"/>
<evidence type="ECO:0000313" key="4">
    <source>
        <dbReference type="Proteomes" id="UP000320333"/>
    </source>
</evidence>
<dbReference type="PANTHER" id="PTHR31964">
    <property type="entry name" value="ADENINE NUCLEOTIDE ALPHA HYDROLASES-LIKE SUPERFAMILY PROTEIN"/>
    <property type="match status" value="1"/>
</dbReference>
<dbReference type="InterPro" id="IPR014729">
    <property type="entry name" value="Rossmann-like_a/b/a_fold"/>
</dbReference>
<feature type="compositionally biased region" description="Basic residues" evidence="1">
    <location>
        <begin position="117"/>
        <end position="126"/>
    </location>
</feature>
<dbReference type="PRINTS" id="PR01438">
    <property type="entry name" value="UNVRSLSTRESS"/>
</dbReference>
<dbReference type="EMBL" id="QEAP01000012">
    <property type="protein sequence ID" value="TPX77877.1"/>
    <property type="molecule type" value="Genomic_DNA"/>
</dbReference>
<reference evidence="3 4" key="1">
    <citation type="journal article" date="2019" name="Sci. Rep.">
        <title>Comparative genomics of chytrid fungi reveal insights into the obligate biotrophic and pathogenic lifestyle of Synchytrium endobioticum.</title>
        <authorList>
            <person name="van de Vossenberg B.T.L.H."/>
            <person name="Warris S."/>
            <person name="Nguyen H.D.T."/>
            <person name="van Gent-Pelzer M.P.E."/>
            <person name="Joly D.L."/>
            <person name="van de Geest H.C."/>
            <person name="Bonants P.J.M."/>
            <person name="Smith D.S."/>
            <person name="Levesque C.A."/>
            <person name="van der Lee T.A.J."/>
        </authorList>
    </citation>
    <scope>NUCLEOTIDE SEQUENCE [LARGE SCALE GENOMIC DNA]</scope>
    <source>
        <strain evidence="3 4">CBS 675.73</strain>
    </source>
</reference>
<dbReference type="InterPro" id="IPR006016">
    <property type="entry name" value="UspA"/>
</dbReference>
<sequence>MEHCSVASDPFHSYPGAFGEEASHHTTHLPNSIAYAIRSVFMVSGGAMLGTTIGSLAANMLRTLLVALFPVLERYLVLRPPATVKKGVSHRPVRPKSITNHVARGGGRGGRGLGRGGRGRHSRRRTVNYNKSNALNYTTSNTNTSENKKSIKMTGSDVHHFHRDQVVSHTNKLHPTLRTVLIAVDASKYAHHAFTWTLQNLCKPTDLVYVVNVHTIPLHGHLLADAAHKAHLDAVEAELEAESHALVKKYCEVIRKEAPEMQFVGLSLRGHVGQELLDRAEEVKCEVLVCGTRGLTALGRAAMGSTSEFLVHYASMAVVVPKMTEA</sequence>
<comment type="caution">
    <text evidence="3">The sequence shown here is derived from an EMBL/GenBank/DDBJ whole genome shotgun (WGS) entry which is preliminary data.</text>
</comment>
<keyword evidence="4" id="KW-1185">Reference proteome</keyword>
<protein>
    <recommendedName>
        <fullName evidence="2">UspA domain-containing protein</fullName>
    </recommendedName>
</protein>
<dbReference type="InterPro" id="IPR006015">
    <property type="entry name" value="Universal_stress_UspA"/>
</dbReference>
<dbReference type="SUPFAM" id="SSF52402">
    <property type="entry name" value="Adenine nucleotide alpha hydrolases-like"/>
    <property type="match status" value="1"/>
</dbReference>
<gene>
    <name evidence="3" type="ORF">CcCBS67573_g00794</name>
</gene>
<dbReference type="Gene3D" id="3.40.50.620">
    <property type="entry name" value="HUPs"/>
    <property type="match status" value="1"/>
</dbReference>
<evidence type="ECO:0000259" key="2">
    <source>
        <dbReference type="Pfam" id="PF00582"/>
    </source>
</evidence>